<keyword evidence="3" id="KW-0053">Apoptosis</keyword>
<accession>A0A3B3RFF8</accession>
<comment type="subcellular location">
    <subcellularLocation>
        <location evidence="1">Nucleus</location>
    </subcellularLocation>
</comment>
<dbReference type="GO" id="GO:0043565">
    <property type="term" value="F:sequence-specific DNA binding"/>
    <property type="evidence" value="ECO:0007669"/>
    <property type="project" value="TreeGrafter"/>
</dbReference>
<evidence type="ECO:0000313" key="12">
    <source>
        <dbReference type="Ensembl" id="ENSPKIP00000017144.1"/>
    </source>
</evidence>
<keyword evidence="7" id="KW-0804">Transcription</keyword>
<keyword evidence="13" id="KW-1185">Reference proteome</keyword>
<keyword evidence="8" id="KW-0539">Nucleus</keyword>
<keyword evidence="5" id="KW-0238">DNA-binding</keyword>
<dbReference type="AlphaFoldDB" id="A0A3B3RFF8"/>
<dbReference type="PANTHER" id="PTHR13580:SF6">
    <property type="entry name" value="CYSTEINE_SERINE-RICH NUCLEAR PROTEIN 2"/>
    <property type="match status" value="1"/>
</dbReference>
<dbReference type="GO" id="GO:0006915">
    <property type="term" value="P:apoptotic process"/>
    <property type="evidence" value="ECO:0007669"/>
    <property type="project" value="UniProtKB-KW"/>
</dbReference>
<dbReference type="InterPro" id="IPR023260">
    <property type="entry name" value="Cys/Ser-rich_nuc_prot"/>
</dbReference>
<evidence type="ECO:0000256" key="9">
    <source>
        <dbReference type="SAM" id="Coils"/>
    </source>
</evidence>
<dbReference type="Pfam" id="PF16019">
    <property type="entry name" value="CSRNP_N"/>
    <property type="match status" value="1"/>
</dbReference>
<dbReference type="PANTHER" id="PTHR13580">
    <property type="entry name" value="TGF-BETA INDUCED APOPTOSIS PROTEIN"/>
    <property type="match status" value="1"/>
</dbReference>
<feature type="region of interest" description="Disordered" evidence="10">
    <location>
        <begin position="1"/>
        <end position="64"/>
    </location>
</feature>
<evidence type="ECO:0000256" key="1">
    <source>
        <dbReference type="ARBA" id="ARBA00004123"/>
    </source>
</evidence>
<keyword evidence="9" id="KW-0175">Coiled coil</keyword>
<dbReference type="Ensembl" id="ENSPKIT00000041651.1">
    <property type="protein sequence ID" value="ENSPKIP00000017144.1"/>
    <property type="gene ID" value="ENSPKIG00000003188.1"/>
</dbReference>
<evidence type="ECO:0000256" key="3">
    <source>
        <dbReference type="ARBA" id="ARBA00022703"/>
    </source>
</evidence>
<dbReference type="InterPro" id="IPR031972">
    <property type="entry name" value="CSRNP_N"/>
</dbReference>
<dbReference type="GeneTree" id="ENSGT00950000183072"/>
<organism evidence="12 13">
    <name type="scientific">Paramormyrops kingsleyae</name>
    <dbReference type="NCBI Taxonomy" id="1676925"/>
    <lineage>
        <taxon>Eukaryota</taxon>
        <taxon>Metazoa</taxon>
        <taxon>Chordata</taxon>
        <taxon>Craniata</taxon>
        <taxon>Vertebrata</taxon>
        <taxon>Euteleostomi</taxon>
        <taxon>Actinopterygii</taxon>
        <taxon>Neopterygii</taxon>
        <taxon>Teleostei</taxon>
        <taxon>Osteoglossocephala</taxon>
        <taxon>Osteoglossomorpha</taxon>
        <taxon>Osteoglossiformes</taxon>
        <taxon>Mormyridae</taxon>
        <taxon>Paramormyrops</taxon>
    </lineage>
</organism>
<evidence type="ECO:0000313" key="13">
    <source>
        <dbReference type="Proteomes" id="UP000261540"/>
    </source>
</evidence>
<evidence type="ECO:0000259" key="11">
    <source>
        <dbReference type="Pfam" id="PF16019"/>
    </source>
</evidence>
<name>A0A3B3RFF8_9TELE</name>
<feature type="coiled-coil region" evidence="9">
    <location>
        <begin position="293"/>
        <end position="320"/>
    </location>
</feature>
<evidence type="ECO:0000256" key="10">
    <source>
        <dbReference type="SAM" id="MobiDB-lite"/>
    </source>
</evidence>
<feature type="compositionally biased region" description="Low complexity" evidence="10">
    <location>
        <begin position="34"/>
        <end position="43"/>
    </location>
</feature>
<evidence type="ECO:0000256" key="8">
    <source>
        <dbReference type="ARBA" id="ARBA00023242"/>
    </source>
</evidence>
<sequence length="461" mass="50153">MDSPTAFGLQSQFGEMDSGLPCPPPSTLDDDVFSSDSADSCDSLNPPSAPSLTPASILRQPRLPPSRKSVRFDAVTVYYFSRRRGVTSMPSQGGRHLSMAPRHSAIRHYTLGEITCERDDVHRRLLRPHLRQGKLRACRKKLMRNSAEVDPLTAEVVSRKDMDEEGAEADEHFLLRAGSSVWSRDDCGCNQTGVTCQLSQTAFPCWNSCDGYASSPPFAYPHCPQSSMKKTQLSVGMGGGCEELSVSPAHCRASAVEGGLQSHLVPVGGTEEAVTVADHEVQRDTLALENKTAVLHLQSAEELERKREQEEDESSGVNQRLCLVAQPLVDGQEDQGAGPVDIQEAFPSDASVLCFTETQACASAFMNESPTMVYYQMGIGEPSTLVVSDLHVEQRNEQEVVGKAVDGDDQGQASLRQDFNESPRLPLLGGNLGSENGPPLHPVFFQELESLPPENVMHSEV</sequence>
<reference evidence="12" key="1">
    <citation type="submission" date="2025-08" db="UniProtKB">
        <authorList>
            <consortium name="Ensembl"/>
        </authorList>
    </citation>
    <scope>IDENTIFICATION</scope>
</reference>
<evidence type="ECO:0000256" key="7">
    <source>
        <dbReference type="ARBA" id="ARBA00023163"/>
    </source>
</evidence>
<evidence type="ECO:0000256" key="2">
    <source>
        <dbReference type="ARBA" id="ARBA00008548"/>
    </source>
</evidence>
<dbReference type="Proteomes" id="UP000261540">
    <property type="component" value="Unplaced"/>
</dbReference>
<evidence type="ECO:0000256" key="6">
    <source>
        <dbReference type="ARBA" id="ARBA00023159"/>
    </source>
</evidence>
<dbReference type="STRING" id="1676925.ENSPKIP00000017144"/>
<keyword evidence="6" id="KW-0010">Activator</keyword>
<dbReference type="GO" id="GO:0005634">
    <property type="term" value="C:nucleus"/>
    <property type="evidence" value="ECO:0007669"/>
    <property type="project" value="UniProtKB-SubCell"/>
</dbReference>
<protein>
    <submittedName>
        <fullName evidence="12">Cysteine and serine rich nuclear protein 2</fullName>
    </submittedName>
</protein>
<reference evidence="12" key="2">
    <citation type="submission" date="2025-09" db="UniProtKB">
        <authorList>
            <consortium name="Ensembl"/>
        </authorList>
    </citation>
    <scope>IDENTIFICATION</scope>
</reference>
<feature type="domain" description="Cysteine/serine-rich nuclear protein N-terminal" evidence="11">
    <location>
        <begin position="67"/>
        <end position="177"/>
    </location>
</feature>
<evidence type="ECO:0000256" key="5">
    <source>
        <dbReference type="ARBA" id="ARBA00023125"/>
    </source>
</evidence>
<keyword evidence="4" id="KW-0805">Transcription regulation</keyword>
<evidence type="ECO:0000256" key="4">
    <source>
        <dbReference type="ARBA" id="ARBA00023015"/>
    </source>
</evidence>
<comment type="similarity">
    <text evidence="2">Belongs to the AXUD1 family.</text>
</comment>
<dbReference type="OrthoDB" id="5946974at2759"/>
<proteinExistence type="inferred from homology"/>
<dbReference type="GO" id="GO:0000981">
    <property type="term" value="F:DNA-binding transcription factor activity, RNA polymerase II-specific"/>
    <property type="evidence" value="ECO:0007669"/>
    <property type="project" value="TreeGrafter"/>
</dbReference>
<feature type="region of interest" description="Disordered" evidence="10">
    <location>
        <begin position="408"/>
        <end position="433"/>
    </location>
</feature>